<dbReference type="InterPro" id="IPR002733">
    <property type="entry name" value="AMMECR1_domain"/>
</dbReference>
<dbReference type="PANTHER" id="PTHR13016">
    <property type="entry name" value="AMMECR1 HOMOLOG"/>
    <property type="match status" value="1"/>
</dbReference>
<dbReference type="InterPro" id="IPR023473">
    <property type="entry name" value="AMMECR1"/>
</dbReference>
<gene>
    <name evidence="2" type="ORF">BBOV_II003340</name>
</gene>
<dbReference type="NCBIfam" id="TIGR00296">
    <property type="entry name" value="TIGR00296 family protein"/>
    <property type="match status" value="1"/>
</dbReference>
<dbReference type="FunCoup" id="A7ATM8">
    <property type="interactions" value="395"/>
</dbReference>
<dbReference type="PROSITE" id="PS51112">
    <property type="entry name" value="AMMECR1"/>
    <property type="match status" value="1"/>
</dbReference>
<proteinExistence type="predicted"/>
<feature type="domain" description="AMMECR1" evidence="1">
    <location>
        <begin position="5"/>
        <end position="205"/>
    </location>
</feature>
<name>A7ATM8_BABBO</name>
<dbReference type="EMBL" id="AAXT01000003">
    <property type="protein sequence ID" value="EDO06289.1"/>
    <property type="molecule type" value="Genomic_DNA"/>
</dbReference>
<reference evidence="3" key="2">
    <citation type="journal article" date="2020" name="Data Brief">
        <title>Transcriptome dataset of Babesia bovis life stages within vertebrate and invertebrate hosts.</title>
        <authorList>
            <person name="Ueti M.W."/>
            <person name="Johnson W.C."/>
            <person name="Kappmeyer L.S."/>
            <person name="Herndon D.R."/>
            <person name="Mousel M.R."/>
            <person name="Reif K.E."/>
            <person name="Taus N.S."/>
            <person name="Ifeonu O.O."/>
            <person name="Silva J.C."/>
            <person name="Suarez C.E."/>
            <person name="Brayton K.A."/>
        </authorList>
    </citation>
    <scope>NUCLEOTIDE SEQUENCE [LARGE SCALE GENOMIC DNA]</scope>
</reference>
<reference evidence="3" key="3">
    <citation type="journal article" date="2021" name="Int. J. Parasitol.">
        <title>Comparative analysis of gene expression between Babesia bovis blood stages and kinetes allowed by improved genome annotation.</title>
        <authorList>
            <person name="Ueti M.W."/>
            <person name="Johnson W.C."/>
            <person name="Kappmeyer L.S."/>
            <person name="Herndon D.R."/>
            <person name="Mousel M.R."/>
            <person name="Reif K.E."/>
            <person name="Taus N.S."/>
            <person name="Ifeonu O.O."/>
            <person name="Silva J.C."/>
            <person name="Suarez C.E."/>
            <person name="Brayton K.A."/>
        </authorList>
    </citation>
    <scope>NUCLEOTIDE SEQUENCE [LARGE SCALE GENOMIC DNA]</scope>
</reference>
<dbReference type="InterPro" id="IPR027485">
    <property type="entry name" value="AMMECR1_N"/>
</dbReference>
<accession>A7ATM8</accession>
<dbReference type="InParanoid" id="A7ATM8"/>
<dbReference type="AlphaFoldDB" id="A7ATM8"/>
<dbReference type="VEuPathDB" id="PiroplasmaDB:BBOV_II003340"/>
<evidence type="ECO:0000313" key="2">
    <source>
        <dbReference type="EMBL" id="EDO06289.1"/>
    </source>
</evidence>
<dbReference type="KEGG" id="bbo:BBOV_II003340"/>
<dbReference type="SUPFAM" id="SSF143447">
    <property type="entry name" value="AMMECR1-like"/>
    <property type="match status" value="1"/>
</dbReference>
<evidence type="ECO:0000313" key="3">
    <source>
        <dbReference type="Proteomes" id="UP000002173"/>
    </source>
</evidence>
<reference evidence="2 3" key="1">
    <citation type="journal article" date="2007" name="PLoS Pathog.">
        <title>Genome sequence of Babesia bovis and comparative analysis of apicomplexan hemoprotozoa.</title>
        <authorList>
            <person name="Brayton K.A."/>
            <person name="Lau A.O.T."/>
            <person name="Herndon D.R."/>
            <person name="Hannick L."/>
            <person name="Kappmeyer L.S."/>
            <person name="Berens S.J."/>
            <person name="Bidwell S.L."/>
            <person name="Brown W.C."/>
            <person name="Crabtree J."/>
            <person name="Fadrosh D."/>
            <person name="Feldblum T."/>
            <person name="Forberger H.A."/>
            <person name="Haas B.J."/>
            <person name="Howell J.M."/>
            <person name="Khouri H."/>
            <person name="Koo H."/>
            <person name="Mann D.J."/>
            <person name="Norimine J."/>
            <person name="Paulsen I.T."/>
            <person name="Radune D."/>
            <person name="Ren Q."/>
            <person name="Smith R.K. Jr."/>
            <person name="Suarez C.E."/>
            <person name="White O."/>
            <person name="Wortman J.R."/>
            <person name="Knowles D.P. Jr."/>
            <person name="McElwain T.F."/>
            <person name="Nene V.M."/>
        </authorList>
    </citation>
    <scope>NUCLEOTIDE SEQUENCE [LARGE SCALE GENOMIC DNA]</scope>
    <source>
        <strain evidence="2">T2Bo</strain>
    </source>
</reference>
<dbReference type="Proteomes" id="UP000002173">
    <property type="component" value="Unassembled WGS sequence"/>
</dbReference>
<organism evidence="2 3">
    <name type="scientific">Babesia bovis</name>
    <dbReference type="NCBI Taxonomy" id="5865"/>
    <lineage>
        <taxon>Eukaryota</taxon>
        <taxon>Sar</taxon>
        <taxon>Alveolata</taxon>
        <taxon>Apicomplexa</taxon>
        <taxon>Aconoidasida</taxon>
        <taxon>Piroplasmida</taxon>
        <taxon>Babesiidae</taxon>
        <taxon>Babesia</taxon>
    </lineage>
</organism>
<dbReference type="Pfam" id="PF01871">
    <property type="entry name" value="AMMECR1"/>
    <property type="match status" value="1"/>
</dbReference>
<protein>
    <recommendedName>
        <fullName evidence="1">AMMECR1 domain-containing protein</fullName>
    </recommendedName>
</protein>
<dbReference type="STRING" id="5865.A7ATM8"/>
<sequence>MPTDIDFMLNTLDDNFCASCFDALDELLTKNKKPIRSDMQRLMDLGIKSAMFVTWMIVDDNGNEQLRGCVGSLGKVSIESLGYYAQLSAYDDKRFKPITAEEVPKLICKVSLLHTYEPAENPSDWEVGKHGVIIKFYHNGEKYSSTYLPEVAEENHLTKQAAINQLIRKAGYRRGDPTKLWKILEVTRYQSKKLKLSYSDYVKLDPSI</sequence>
<dbReference type="eggNOG" id="KOG3274">
    <property type="taxonomic scope" value="Eukaryota"/>
</dbReference>
<keyword evidence="3" id="KW-1185">Reference proteome</keyword>
<dbReference type="OMA" id="LFITWNK"/>
<dbReference type="Gene3D" id="3.30.700.20">
    <property type="entry name" value="Hypothetical protein ph0010, domain 1"/>
    <property type="match status" value="1"/>
</dbReference>
<dbReference type="RefSeq" id="XP_001609857.1">
    <property type="nucleotide sequence ID" value="XM_001609807.1"/>
</dbReference>
<comment type="caution">
    <text evidence="2">The sequence shown here is derived from an EMBL/GenBank/DDBJ whole genome shotgun (WGS) entry which is preliminary data.</text>
</comment>
<dbReference type="PANTHER" id="PTHR13016:SF0">
    <property type="entry name" value="AMME SYNDROME CANDIDATE GENE 1 PROTEIN"/>
    <property type="match status" value="1"/>
</dbReference>
<evidence type="ECO:0000259" key="1">
    <source>
        <dbReference type="PROSITE" id="PS51112"/>
    </source>
</evidence>
<dbReference type="InterPro" id="IPR036071">
    <property type="entry name" value="AMMECR1_dom_sf"/>
</dbReference>
<dbReference type="GeneID" id="5478086"/>